<accession>A0ABD0UFB0</accession>
<proteinExistence type="predicted"/>
<dbReference type="InterPro" id="IPR039316">
    <property type="entry name" value="CLE25/26"/>
</dbReference>
<sequence>MRDEKLGYVNHLMLLLQAMVFLLCIGLLLSFSADGGSLMVVPPRRSSPVRLESPPAESSSGRHNARIAMEDLIYASKRKVPKGPDPIHNRCMESWKVREAAGTGIMAAAATVMMVMKDSGPHDAADLLRILEQIEQHLFERAGAGSELYEGLLAEAELLKDVSSESGSICNQ</sequence>
<feature type="transmembrane region" description="Helical" evidence="1">
    <location>
        <begin position="12"/>
        <end position="33"/>
    </location>
</feature>
<gene>
    <name evidence="2" type="ORF">M5K25_019572</name>
</gene>
<protein>
    <submittedName>
        <fullName evidence="2">Uncharacterized protein</fullName>
    </submittedName>
</protein>
<keyword evidence="1" id="KW-0472">Membrane</keyword>
<keyword evidence="1" id="KW-0812">Transmembrane</keyword>
<comment type="caution">
    <text evidence="2">The sequence shown here is derived from an EMBL/GenBank/DDBJ whole genome shotgun (WGS) entry which is preliminary data.</text>
</comment>
<dbReference type="AlphaFoldDB" id="A0ABD0UFB0"/>
<organism evidence="2 3">
    <name type="scientific">Dendrobium thyrsiflorum</name>
    <name type="common">Pinecone-like raceme dendrobium</name>
    <name type="synonym">Orchid</name>
    <dbReference type="NCBI Taxonomy" id="117978"/>
    <lineage>
        <taxon>Eukaryota</taxon>
        <taxon>Viridiplantae</taxon>
        <taxon>Streptophyta</taxon>
        <taxon>Embryophyta</taxon>
        <taxon>Tracheophyta</taxon>
        <taxon>Spermatophyta</taxon>
        <taxon>Magnoliopsida</taxon>
        <taxon>Liliopsida</taxon>
        <taxon>Asparagales</taxon>
        <taxon>Orchidaceae</taxon>
        <taxon>Epidendroideae</taxon>
        <taxon>Malaxideae</taxon>
        <taxon>Dendrobiinae</taxon>
        <taxon>Dendrobium</taxon>
    </lineage>
</organism>
<reference evidence="2 3" key="1">
    <citation type="journal article" date="2024" name="Plant Biotechnol. J.">
        <title>Dendrobium thyrsiflorum genome and its molecular insights into genes involved in important horticultural traits.</title>
        <authorList>
            <person name="Chen B."/>
            <person name="Wang J.Y."/>
            <person name="Zheng P.J."/>
            <person name="Li K.L."/>
            <person name="Liang Y.M."/>
            <person name="Chen X.F."/>
            <person name="Zhang C."/>
            <person name="Zhao X."/>
            <person name="He X."/>
            <person name="Zhang G.Q."/>
            <person name="Liu Z.J."/>
            <person name="Xu Q."/>
        </authorList>
    </citation>
    <scope>NUCLEOTIDE SEQUENCE [LARGE SCALE GENOMIC DNA]</scope>
    <source>
        <strain evidence="2">GZMU011</strain>
    </source>
</reference>
<evidence type="ECO:0000313" key="2">
    <source>
        <dbReference type="EMBL" id="KAL0911432.1"/>
    </source>
</evidence>
<keyword evidence="1" id="KW-1133">Transmembrane helix</keyword>
<dbReference type="PANTHER" id="PTHR34277:SF2">
    <property type="entry name" value="CLAVATA3_ESR (CLE)-RELATED PROTEIN 26"/>
    <property type="match status" value="1"/>
</dbReference>
<keyword evidence="3" id="KW-1185">Reference proteome</keyword>
<evidence type="ECO:0000313" key="3">
    <source>
        <dbReference type="Proteomes" id="UP001552299"/>
    </source>
</evidence>
<evidence type="ECO:0000256" key="1">
    <source>
        <dbReference type="SAM" id="Phobius"/>
    </source>
</evidence>
<dbReference type="Proteomes" id="UP001552299">
    <property type="component" value="Unassembled WGS sequence"/>
</dbReference>
<name>A0ABD0UFB0_DENTH</name>
<dbReference type="EMBL" id="JANQDX010000015">
    <property type="protein sequence ID" value="KAL0911432.1"/>
    <property type="molecule type" value="Genomic_DNA"/>
</dbReference>
<dbReference type="PANTHER" id="PTHR34277">
    <property type="entry name" value="CLAVATA3/ESR (CLE)-RELATED PROTEIN 26"/>
    <property type="match status" value="1"/>
</dbReference>